<dbReference type="GO" id="GO:0004713">
    <property type="term" value="F:protein tyrosine kinase activity"/>
    <property type="evidence" value="ECO:0007669"/>
    <property type="project" value="UniProtKB-KW"/>
</dbReference>
<reference evidence="15" key="3">
    <citation type="submission" date="2025-09" db="UniProtKB">
        <authorList>
            <consortium name="Ensembl"/>
        </authorList>
    </citation>
    <scope>IDENTIFICATION</scope>
</reference>
<sequence>MRHLKRLRSPGMWLDEYSWEERMAFVKRRKCDSHSSERENRSRRTERRYKTYEGHYLEPRSQNQRLDFHDAYIYDHDFDMVCDENSREDLCRNADLDWHHYSKSSGRSGRSARSRRSSRRQRDKRRRRSHSRPGSSSTRSHHRRSRKRSRSVEDDDEGHLIYHIGDMLRARYEIVCTLGEGAFGKVVECIDHSNDGARVALKIIKNIDRYREAAVSEVEVLQQLKTLDCEKRYACVHMLDWFDYHGHICIAFELLGLSTYDFLKENNFQPFSVDHIRHMAYQIIRAVQFLHKNKLTHTDLKPENILFINSDYDMHYNREMKRDERKLKNPDIKIVDFGNATYDHEHHTSVVSTRHYRAPEVILDLGWDHACDVWSVGCILIEYYLGTTLFQTHDSKEHLAMMERVLGPIPRNLLEKTKKRRYVHRYKLDWDVHSSSGRYVRKHCKPLKHYMASRSEDHLQLFDLIEKMMEYDPAKRLSLEQALRHPFFSCYHKRSSSSSKRSSSSKKC</sequence>
<dbReference type="PANTHER" id="PTHR45646">
    <property type="entry name" value="SERINE/THREONINE-PROTEIN KINASE DOA-RELATED"/>
    <property type="match status" value="1"/>
</dbReference>
<evidence type="ECO:0000313" key="16">
    <source>
        <dbReference type="Proteomes" id="UP000472267"/>
    </source>
</evidence>
<dbReference type="EC" id="2.7.12.1" evidence="2"/>
<dbReference type="PROSITE" id="PS00108">
    <property type="entry name" value="PROTEIN_KINASE_ST"/>
    <property type="match status" value="1"/>
</dbReference>
<reference evidence="15" key="1">
    <citation type="submission" date="2019-06" db="EMBL/GenBank/DDBJ databases">
        <authorList>
            <consortium name="Wellcome Sanger Institute Data Sharing"/>
        </authorList>
    </citation>
    <scope>NUCLEOTIDE SEQUENCE [LARGE SCALE GENOMIC DNA]</scope>
</reference>
<dbReference type="GO" id="GO:0005524">
    <property type="term" value="F:ATP binding"/>
    <property type="evidence" value="ECO:0007669"/>
    <property type="project" value="UniProtKB-UniRule"/>
</dbReference>
<dbReference type="Gene3D" id="1.10.510.10">
    <property type="entry name" value="Transferase(Phosphotransferase) domain 1"/>
    <property type="match status" value="1"/>
</dbReference>
<evidence type="ECO:0000259" key="14">
    <source>
        <dbReference type="PROSITE" id="PS50011"/>
    </source>
</evidence>
<dbReference type="GO" id="GO:0043484">
    <property type="term" value="P:regulation of RNA splicing"/>
    <property type="evidence" value="ECO:0007669"/>
    <property type="project" value="TreeGrafter"/>
</dbReference>
<evidence type="ECO:0000256" key="2">
    <source>
        <dbReference type="ARBA" id="ARBA00013203"/>
    </source>
</evidence>
<dbReference type="Ensembl" id="ENSSFAT00005038200.1">
    <property type="protein sequence ID" value="ENSSFAP00005036815.1"/>
    <property type="gene ID" value="ENSSFAG00005018556.1"/>
</dbReference>
<dbReference type="GO" id="GO:0004674">
    <property type="term" value="F:protein serine/threonine kinase activity"/>
    <property type="evidence" value="ECO:0007669"/>
    <property type="project" value="UniProtKB-KW"/>
</dbReference>
<evidence type="ECO:0000256" key="9">
    <source>
        <dbReference type="ARBA" id="ARBA00023137"/>
    </source>
</evidence>
<keyword evidence="4" id="KW-0597">Phosphoprotein</keyword>
<evidence type="ECO:0000256" key="11">
    <source>
        <dbReference type="ARBA" id="ARBA00037966"/>
    </source>
</evidence>
<dbReference type="PROSITE" id="PS50011">
    <property type="entry name" value="PROTEIN_KINASE_DOM"/>
    <property type="match status" value="1"/>
</dbReference>
<reference evidence="15" key="2">
    <citation type="submission" date="2025-08" db="UniProtKB">
        <authorList>
            <consortium name="Ensembl"/>
        </authorList>
    </citation>
    <scope>IDENTIFICATION</scope>
</reference>
<protein>
    <recommendedName>
        <fullName evidence="2">dual-specificity kinase</fullName>
        <ecNumber evidence="2">2.7.12.1</ecNumber>
    </recommendedName>
</protein>
<dbReference type="Pfam" id="PF00069">
    <property type="entry name" value="Pkinase"/>
    <property type="match status" value="1"/>
</dbReference>
<name>A0A672I723_SALFA</name>
<dbReference type="InParanoid" id="A0A672I723"/>
<comment type="subcellular location">
    <subcellularLocation>
        <location evidence="1">Nucleus</location>
    </subcellularLocation>
</comment>
<proteinExistence type="inferred from homology"/>
<dbReference type="InterPro" id="IPR008271">
    <property type="entry name" value="Ser/Thr_kinase_AS"/>
</dbReference>
<dbReference type="Proteomes" id="UP000472267">
    <property type="component" value="Chromosome 2"/>
</dbReference>
<evidence type="ECO:0000256" key="3">
    <source>
        <dbReference type="ARBA" id="ARBA00022527"/>
    </source>
</evidence>
<evidence type="ECO:0000256" key="13">
    <source>
        <dbReference type="SAM" id="MobiDB-lite"/>
    </source>
</evidence>
<dbReference type="GO" id="GO:0004712">
    <property type="term" value="F:protein serine/threonine/tyrosine kinase activity"/>
    <property type="evidence" value="ECO:0007669"/>
    <property type="project" value="UniProtKB-EC"/>
</dbReference>
<dbReference type="FunCoup" id="A0A672I723">
    <property type="interactions" value="917"/>
</dbReference>
<keyword evidence="7" id="KW-0418">Kinase</keyword>
<dbReference type="FunFam" id="3.30.200.20:FF:000061">
    <property type="entry name" value="Dual specificity protein kinase CLK2"/>
    <property type="match status" value="1"/>
</dbReference>
<dbReference type="OrthoDB" id="283111at2759"/>
<organism evidence="15 16">
    <name type="scientific">Salarias fasciatus</name>
    <name type="common">Jewelled blenny</name>
    <name type="synonym">Blennius fasciatus</name>
    <dbReference type="NCBI Taxonomy" id="181472"/>
    <lineage>
        <taxon>Eukaryota</taxon>
        <taxon>Metazoa</taxon>
        <taxon>Chordata</taxon>
        <taxon>Craniata</taxon>
        <taxon>Vertebrata</taxon>
        <taxon>Euteleostomi</taxon>
        <taxon>Actinopterygii</taxon>
        <taxon>Neopterygii</taxon>
        <taxon>Teleostei</taxon>
        <taxon>Neoteleostei</taxon>
        <taxon>Acanthomorphata</taxon>
        <taxon>Ovalentaria</taxon>
        <taxon>Blenniimorphae</taxon>
        <taxon>Blenniiformes</taxon>
        <taxon>Blennioidei</taxon>
        <taxon>Blenniidae</taxon>
        <taxon>Salariinae</taxon>
        <taxon>Salarias</taxon>
    </lineage>
</organism>
<dbReference type="AlphaFoldDB" id="A0A672I723"/>
<dbReference type="Gene3D" id="3.30.200.20">
    <property type="entry name" value="Phosphorylase Kinase, domain 1"/>
    <property type="match status" value="1"/>
</dbReference>
<dbReference type="SUPFAM" id="SSF56112">
    <property type="entry name" value="Protein kinase-like (PK-like)"/>
    <property type="match status" value="1"/>
</dbReference>
<evidence type="ECO:0000256" key="8">
    <source>
        <dbReference type="ARBA" id="ARBA00022840"/>
    </source>
</evidence>
<keyword evidence="8 12" id="KW-0067">ATP-binding</keyword>
<dbReference type="OMA" id="HENGYHN"/>
<feature type="binding site" evidence="12">
    <location>
        <position position="202"/>
    </location>
    <ligand>
        <name>ATP</name>
        <dbReference type="ChEBI" id="CHEBI:30616"/>
    </ligand>
</feature>
<gene>
    <name evidence="15" type="primary">clk4a</name>
</gene>
<evidence type="ECO:0000313" key="15">
    <source>
        <dbReference type="Ensembl" id="ENSSFAP00005036815.1"/>
    </source>
</evidence>
<evidence type="ECO:0000256" key="1">
    <source>
        <dbReference type="ARBA" id="ARBA00004123"/>
    </source>
</evidence>
<feature type="compositionally biased region" description="Basic residues" evidence="13">
    <location>
        <begin position="139"/>
        <end position="149"/>
    </location>
</feature>
<feature type="region of interest" description="Disordered" evidence="13">
    <location>
        <begin position="102"/>
        <end position="154"/>
    </location>
</feature>
<keyword evidence="9" id="KW-0829">Tyrosine-protein kinase</keyword>
<evidence type="ECO:0000256" key="4">
    <source>
        <dbReference type="ARBA" id="ARBA00022553"/>
    </source>
</evidence>
<feature type="domain" description="Protein kinase" evidence="14">
    <location>
        <begin position="172"/>
        <end position="488"/>
    </location>
</feature>
<comment type="similarity">
    <text evidence="11">Belongs to the protein kinase superfamily. CMGC Ser/Thr protein kinase family. Lammer subfamily.</text>
</comment>
<keyword evidence="5" id="KW-0808">Transferase</keyword>
<dbReference type="GO" id="GO:0005634">
    <property type="term" value="C:nucleus"/>
    <property type="evidence" value="ECO:0007669"/>
    <property type="project" value="UniProtKB-SubCell"/>
</dbReference>
<keyword evidence="16" id="KW-1185">Reference proteome</keyword>
<feature type="compositionally biased region" description="Basic residues" evidence="13">
    <location>
        <begin position="110"/>
        <end position="131"/>
    </location>
</feature>
<keyword evidence="6 12" id="KW-0547">Nucleotide-binding</keyword>
<dbReference type="InterPro" id="IPR000719">
    <property type="entry name" value="Prot_kinase_dom"/>
</dbReference>
<keyword evidence="3" id="KW-0723">Serine/threonine-protein kinase</keyword>
<evidence type="ECO:0000256" key="6">
    <source>
        <dbReference type="ARBA" id="ARBA00022741"/>
    </source>
</evidence>
<dbReference type="InterPro" id="IPR051175">
    <property type="entry name" value="CLK_kinases"/>
</dbReference>
<dbReference type="SMART" id="SM00220">
    <property type="entry name" value="S_TKc"/>
    <property type="match status" value="1"/>
</dbReference>
<evidence type="ECO:0000256" key="12">
    <source>
        <dbReference type="PROSITE-ProRule" id="PRU10141"/>
    </source>
</evidence>
<dbReference type="PANTHER" id="PTHR45646:SF4">
    <property type="entry name" value="DUAL SPECIFICITY PROTEIN KINASE CLK1"/>
    <property type="match status" value="1"/>
</dbReference>
<dbReference type="InterPro" id="IPR011009">
    <property type="entry name" value="Kinase-like_dom_sf"/>
</dbReference>
<evidence type="ECO:0000256" key="5">
    <source>
        <dbReference type="ARBA" id="ARBA00022679"/>
    </source>
</evidence>
<evidence type="ECO:0000256" key="7">
    <source>
        <dbReference type="ARBA" id="ARBA00022777"/>
    </source>
</evidence>
<keyword evidence="10" id="KW-0539">Nucleus</keyword>
<dbReference type="PROSITE" id="PS00107">
    <property type="entry name" value="PROTEIN_KINASE_ATP"/>
    <property type="match status" value="1"/>
</dbReference>
<evidence type="ECO:0000256" key="10">
    <source>
        <dbReference type="ARBA" id="ARBA00023242"/>
    </source>
</evidence>
<accession>A0A672I723</accession>
<dbReference type="InterPro" id="IPR017441">
    <property type="entry name" value="Protein_kinase_ATP_BS"/>
</dbReference>